<dbReference type="CDD" id="cd18793">
    <property type="entry name" value="SF2_C_SNF"/>
    <property type="match status" value="1"/>
</dbReference>
<accession>A0ABR5SKA3</accession>
<evidence type="ECO:0000256" key="1">
    <source>
        <dbReference type="ARBA" id="ARBA00022741"/>
    </source>
</evidence>
<dbReference type="Gene3D" id="3.30.870.10">
    <property type="entry name" value="Endonuclease Chain A"/>
    <property type="match status" value="1"/>
</dbReference>
<dbReference type="InterPro" id="IPR001650">
    <property type="entry name" value="Helicase_C-like"/>
</dbReference>
<dbReference type="Pfam" id="PF00271">
    <property type="entry name" value="Helicase_C"/>
    <property type="match status" value="1"/>
</dbReference>
<dbReference type="SMART" id="SM00487">
    <property type="entry name" value="DEXDc"/>
    <property type="match status" value="1"/>
</dbReference>
<evidence type="ECO:0000259" key="4">
    <source>
        <dbReference type="PROSITE" id="PS51192"/>
    </source>
</evidence>
<keyword evidence="7" id="KW-1185">Reference proteome</keyword>
<keyword evidence="1" id="KW-0547">Nucleotide-binding</keyword>
<dbReference type="Proteomes" id="UP000060487">
    <property type="component" value="Unassembled WGS sequence"/>
</dbReference>
<organism evidence="6 7">
    <name type="scientific">Candidatus Magnetominusculus xianensis</name>
    <dbReference type="NCBI Taxonomy" id="1748249"/>
    <lineage>
        <taxon>Bacteria</taxon>
        <taxon>Pseudomonadati</taxon>
        <taxon>Nitrospirota</taxon>
        <taxon>Nitrospiria</taxon>
        <taxon>Nitrospirales</taxon>
        <taxon>Nitrospiraceae</taxon>
        <taxon>Candidatus Magnetominusculus</taxon>
    </lineage>
</organism>
<dbReference type="PANTHER" id="PTHR45766">
    <property type="entry name" value="DNA ANNEALING HELICASE AND ENDONUCLEASE ZRANB3 FAMILY MEMBER"/>
    <property type="match status" value="1"/>
</dbReference>
<evidence type="ECO:0000313" key="7">
    <source>
        <dbReference type="Proteomes" id="UP000060487"/>
    </source>
</evidence>
<dbReference type="GO" id="GO:0004386">
    <property type="term" value="F:helicase activity"/>
    <property type="evidence" value="ECO:0007669"/>
    <property type="project" value="UniProtKB-KW"/>
</dbReference>
<dbReference type="InterPro" id="IPR025202">
    <property type="entry name" value="PLD-like_dom"/>
</dbReference>
<dbReference type="SUPFAM" id="SSF52540">
    <property type="entry name" value="P-loop containing nucleoside triphosphate hydrolases"/>
    <property type="match status" value="2"/>
</dbReference>
<dbReference type="InterPro" id="IPR011545">
    <property type="entry name" value="DEAD/DEAH_box_helicase_dom"/>
</dbReference>
<dbReference type="PROSITE" id="PS51194">
    <property type="entry name" value="HELICASE_CTER"/>
    <property type="match status" value="1"/>
</dbReference>
<dbReference type="InterPro" id="IPR049730">
    <property type="entry name" value="SNF2/RAD54-like_C"/>
</dbReference>
<dbReference type="InterPro" id="IPR014001">
    <property type="entry name" value="Helicase_ATP-bd"/>
</dbReference>
<gene>
    <name evidence="6" type="ORF">ASN18_0576</name>
</gene>
<protein>
    <submittedName>
        <fullName evidence="6">Helicase</fullName>
    </submittedName>
</protein>
<dbReference type="Gene3D" id="3.40.50.300">
    <property type="entry name" value="P-loop containing nucleotide triphosphate hydrolases"/>
    <property type="match status" value="2"/>
</dbReference>
<keyword evidence="6" id="KW-0347">Helicase</keyword>
<evidence type="ECO:0000256" key="3">
    <source>
        <dbReference type="ARBA" id="ARBA00022840"/>
    </source>
</evidence>
<dbReference type="EMBL" id="LNQR01000022">
    <property type="protein sequence ID" value="KWT92172.1"/>
    <property type="molecule type" value="Genomic_DNA"/>
</dbReference>
<feature type="domain" description="Helicase C-terminal" evidence="5">
    <location>
        <begin position="741"/>
        <end position="904"/>
    </location>
</feature>
<dbReference type="PROSITE" id="PS51192">
    <property type="entry name" value="HELICASE_ATP_BIND_1"/>
    <property type="match status" value="1"/>
</dbReference>
<keyword evidence="2" id="KW-0378">Hydrolase</keyword>
<dbReference type="PANTHER" id="PTHR45766:SF6">
    <property type="entry name" value="SWI_SNF-RELATED MATRIX-ASSOCIATED ACTIN-DEPENDENT REGULATOR OF CHROMATIN SUBFAMILY A-LIKE PROTEIN 1"/>
    <property type="match status" value="1"/>
</dbReference>
<keyword evidence="3" id="KW-0067">ATP-binding</keyword>
<reference evidence="6 7" key="1">
    <citation type="submission" date="2015-11" db="EMBL/GenBank/DDBJ databases">
        <authorList>
            <person name="Lin W."/>
        </authorList>
    </citation>
    <scope>NUCLEOTIDE SEQUENCE [LARGE SCALE GENOMIC DNA]</scope>
    <source>
        <strain evidence="6 7">HCH-1</strain>
    </source>
</reference>
<name>A0ABR5SKA3_9BACT</name>
<dbReference type="SUPFAM" id="SSF56024">
    <property type="entry name" value="Phospholipase D/nuclease"/>
    <property type="match status" value="1"/>
</dbReference>
<sequence>MCTKRIYESYTDSISYNTEHHNNSGDRNRPCCGSLYSSGILLPKIFDNIENKLIEGLNNTLEVSYRSDFCVGYFNLRGWGQVADQIDSFQSGEGHCCRLLVGMQKSPSDILREHYSKNEELQIDNNTASKNRKKLAQEFKDQLTIGIPTEKDELGLRKLSRQIKDKKVVVKLFMDYPLHAKLYLLFRDDVIAPIIGYIGSSNLTLAGLSRQGELNVDVLEQDAAVKLTKWFEDRWNARFCIDISDELVEIIDNSWAADRLIAPYHIYLKIAYHLSREARTGLTEFKIPILLQDKLHNFQQKAVSIAAHYLYKRNGVLIGDVVGLGKTLTATAIAKIFEEDFYFETLIICPKNLVDMWEGYAHNYQLRAKVLSITEVQSKLQNFRRFRLIIIDESHNLRNREGRRYRAIHEYIKDNESKVILLSATPYNKTYLDLSSQLRLFIDEESDLGVSPEKYIAQIGGKVQFMAKHQCSITTLPAFEKSEHADDWRQLMRLYMVRRPRSFIKQNYAGTDPQSGRKYLQFADGKRSYFSDRIPLKVEYPFDPKDKNDQYARLYSEYVVLIINNLKLPRYGLGNYLNDKTTLKVEKDEQRIQDNLSRAGRRLMGFCRTNLFKRLESSGYSFFLSLARHVLRNFIHVYALDKGLAIPIGQNEVNLLDEYLSDADIEGLPDAGSIKIPTDENEYYAQAEKVYKLMSSDEKKFDWIRCGFFSKDLKSDLIHDCREIIKIIMLIREWVPTQDRQLNALYDLCAKKHASEKLLIFTQFADTARYLSSELRSRGVTALECVTGGSGNPTEFAHRFSPESNEKKEIIGSPIEIRVLITTDVLSEGQNLQDAHIIVNYDLPWAIIRLIQRAGRVDRIGQKSKKILCYSFLPEDGIEHIIHLRGKLKQRITDNAEVVGADEVFFEGDPVIIHDFYNERHGMLDDDEDTEVDLASYAYQIWKNATDADPSLKKTIPDMPNVVYGTKVLSRAESDKKSAAHHKEGVVVYMRTADDNDVMAWVDKDGGIVTQSQLAILKAAECQANTPALAKIESHHKLVEQGVDHIKKVEKDIGGQLGKKSGARYRAYMRLSRYYEEYKGTLFVNEPIKRSIDDMYKYPLREFAKDTINRQLKTGISDEDLADLVVSLREDDKLCNSAEDEHTNKEPQIICSMGLRAEGIICP</sequence>
<evidence type="ECO:0000256" key="2">
    <source>
        <dbReference type="ARBA" id="ARBA00022801"/>
    </source>
</evidence>
<dbReference type="Pfam" id="PF13091">
    <property type="entry name" value="PLDc_2"/>
    <property type="match status" value="1"/>
</dbReference>
<comment type="caution">
    <text evidence="6">The sequence shown here is derived from an EMBL/GenBank/DDBJ whole genome shotgun (WGS) entry which is preliminary data.</text>
</comment>
<evidence type="ECO:0000313" key="6">
    <source>
        <dbReference type="EMBL" id="KWT92172.1"/>
    </source>
</evidence>
<evidence type="ECO:0000259" key="5">
    <source>
        <dbReference type="PROSITE" id="PS51194"/>
    </source>
</evidence>
<dbReference type="CDD" id="cd09178">
    <property type="entry name" value="PLDc_N_Snf2_like"/>
    <property type="match status" value="1"/>
</dbReference>
<dbReference type="Pfam" id="PF00270">
    <property type="entry name" value="DEAD"/>
    <property type="match status" value="1"/>
</dbReference>
<proteinExistence type="predicted"/>
<dbReference type="InterPro" id="IPR027417">
    <property type="entry name" value="P-loop_NTPase"/>
</dbReference>
<dbReference type="SMART" id="SM00490">
    <property type="entry name" value="HELICc"/>
    <property type="match status" value="1"/>
</dbReference>
<feature type="domain" description="Helicase ATP-binding" evidence="4">
    <location>
        <begin position="307"/>
        <end position="444"/>
    </location>
</feature>